<dbReference type="InterPro" id="IPR031631">
    <property type="entry name" value="Glyco_hydro_63N"/>
</dbReference>
<dbReference type="InterPro" id="IPR004888">
    <property type="entry name" value="Glycoside_hydrolase_63"/>
</dbReference>
<evidence type="ECO:0000256" key="2">
    <source>
        <dbReference type="ARBA" id="ARBA00004740"/>
    </source>
</evidence>
<dbReference type="InterPro" id="IPR012341">
    <property type="entry name" value="6hp_glycosidase-like_sf"/>
</dbReference>
<feature type="region of interest" description="Disordered" evidence="14">
    <location>
        <begin position="1"/>
        <end position="32"/>
    </location>
</feature>
<feature type="region of interest" description="Disordered" evidence="14">
    <location>
        <begin position="532"/>
        <end position="563"/>
    </location>
</feature>
<dbReference type="OrthoDB" id="410058at2759"/>
<keyword evidence="18" id="KW-1185">Reference proteome</keyword>
<dbReference type="Pfam" id="PF16923">
    <property type="entry name" value="Glyco_hydro_63N"/>
    <property type="match status" value="1"/>
</dbReference>
<keyword evidence="7" id="KW-0735">Signal-anchor</keyword>
<evidence type="ECO:0000256" key="12">
    <source>
        <dbReference type="ARBA" id="ARBA00038888"/>
    </source>
</evidence>
<dbReference type="GO" id="GO:0006487">
    <property type="term" value="P:protein N-linked glycosylation"/>
    <property type="evidence" value="ECO:0007669"/>
    <property type="project" value="UniProtKB-UniRule"/>
</dbReference>
<dbReference type="STRING" id="6832.A0A553PLR1"/>
<gene>
    <name evidence="17" type="ORF">TCAL_06619</name>
</gene>
<comment type="caution">
    <text evidence="17">The sequence shown here is derived from an EMBL/GenBank/DDBJ whole genome shotgun (WGS) entry which is preliminary data.</text>
</comment>
<evidence type="ECO:0000313" key="18">
    <source>
        <dbReference type="Proteomes" id="UP000318571"/>
    </source>
</evidence>
<evidence type="ECO:0000256" key="11">
    <source>
        <dbReference type="ARBA" id="ARBA00023295"/>
    </source>
</evidence>
<organism evidence="17 18">
    <name type="scientific">Tigriopus californicus</name>
    <name type="common">Marine copepod</name>
    <dbReference type="NCBI Taxonomy" id="6832"/>
    <lineage>
        <taxon>Eukaryota</taxon>
        <taxon>Metazoa</taxon>
        <taxon>Ecdysozoa</taxon>
        <taxon>Arthropoda</taxon>
        <taxon>Crustacea</taxon>
        <taxon>Multicrustacea</taxon>
        <taxon>Hexanauplia</taxon>
        <taxon>Copepoda</taxon>
        <taxon>Harpacticoida</taxon>
        <taxon>Harpacticidae</taxon>
        <taxon>Tigriopus</taxon>
    </lineage>
</organism>
<comment type="function">
    <text evidence="13">Cleaves the distal alpha 1,2-linked glucose residue from the Glc(3)Man(9)GlcNAc(2) oligosaccharide precursor.</text>
</comment>
<dbReference type="EC" id="3.2.1.106" evidence="12 13"/>
<dbReference type="SUPFAM" id="SSF48208">
    <property type="entry name" value="Six-hairpin glycosidases"/>
    <property type="match status" value="1"/>
</dbReference>
<keyword evidence="10" id="KW-0325">Glycoprotein</keyword>
<comment type="catalytic activity">
    <reaction evidence="13">
        <text>N(4)-(alpha-D-Glc-(1-&gt;2)-alpha-D-Glc-(1-&gt;3)-alpha-D-Glc-(1-&gt;3)-alpha-D-Man-(1-&gt;2)-alpha-D-Man-(1-&gt;2)-alpha-D-Man-(1-&gt;3)-[alpha-D-Man-(1-&gt;2)-alpha-D-Man-(1-&gt;3)-[alpha-D-Man-(1-&gt;2)-alpha-D-Man-(1-&gt;6)]-alpha-D-Man-(1-&gt;6)]-beta-D-Man-(1-&gt;4)-beta-D-GlcNAc-(1-&gt;4)-beta-D-GlcNAc)-L-asparaginyl-[protein] + H2O = N(4)-(alpha-D-Glc-(1-&gt;3)-alpha-D-Glc-(1-&gt;3)-alpha-D-Man-(1-&gt;2)-alpha-D-Man-(1-&gt;2)-alpha-D-Man-(1-&gt;3)-[alpha-D-Man-(1-&gt;2)-alpha-D-Man-(1-&gt;3)-[alpha-D-Man-(1-&gt;2)-alpha-D-Man-(1-&gt;6)]-alpha-D-Man-(1-&gt;6)]-beta-D-Man-(1-&gt;4)-beta-D-GlcNAc-(1-&gt;4)-beta-D-GlcNAc)-L-asparaginyl-[protein] + beta-D-glucose</text>
        <dbReference type="Rhea" id="RHEA:55988"/>
        <dbReference type="Rhea" id="RHEA-COMP:12806"/>
        <dbReference type="Rhea" id="RHEA-COMP:14355"/>
        <dbReference type="ChEBI" id="CHEBI:15377"/>
        <dbReference type="ChEBI" id="CHEBI:15903"/>
        <dbReference type="ChEBI" id="CHEBI:59082"/>
        <dbReference type="ChEBI" id="CHEBI:132537"/>
        <dbReference type="EC" id="3.2.1.106"/>
    </reaction>
</comment>
<feature type="domain" description="Glycosyl hydrolase family 63 C-terminal" evidence="15">
    <location>
        <begin position="330"/>
        <end position="816"/>
    </location>
</feature>
<dbReference type="Proteomes" id="UP000318571">
    <property type="component" value="Chromosome 11"/>
</dbReference>
<evidence type="ECO:0000256" key="13">
    <source>
        <dbReference type="RuleBase" id="RU368089"/>
    </source>
</evidence>
<evidence type="ECO:0000259" key="16">
    <source>
        <dbReference type="Pfam" id="PF16923"/>
    </source>
</evidence>
<dbReference type="AlphaFoldDB" id="A0A553PLR1"/>
<sequence length="818" mass="93182">MARQRVPGGRNRPSSKDRAPSRPGINVNRPGSHGNMALCRSSTLWIVSSGILIMGIAYVSYQGYLQTRVNTPLSVPSAVSNSGLSDPTRFWGSYRPGVYFGMKTRSPYDLLSGLMWFIPDQITQNDIGFRHWCEQGDNLARYGWVKHDGENFGVQEIFDRNLKLTTSFVKRPGGDRGGDWTARIRVEQNHTKKVTQMVSLFFYFGLDEKAEGALLPVLDASDALRMNEISGTSPTLGSFRVKFVENGQAKQHFHAKLISPGPQSYTDLVMRQLRRYEDKQAAIGLDPTSNVEGDPNLLVYQVNAVTPFELDVVFESGANMAGRVEGELVGNLYTDALKQLERDYDLAFEAQFHLQNKGFSRQDVDFAQAALSNMVGGIGYFYGHSLVQSDSNPQAVQYWDAPLYSAVPSRSFFPRGFLWDEGFHNLLIAKWNPKISADILAHWLDLINVEGWIPREQILGLEARAKVPAEFVVQHNKNANPPTLLLALESMMHAKENRQSTWFREFLVRVWPRLELWYDWFNTSQQGPVPGSFRWRGRNGTADRELNPKTLTSGLDDYPRASHPTEDERHLDLRCWMALASKLMADIGRLIGMDHEKYSATSEFLHDNMFLNEMHWSEKHKAYLDFGFHTEDIRLERPPINSKTHRPGMPKPEKIRVTKTPPKLQYVPQLGYNSLFPFILQIIDPSSPKLAAVLADLEDPQKLFTPYGLRSLSQSASLYMKRNTEHDPPYWRGPIWININFLAVRALKHYADAPGPNQYRAQKVYLKLRQAVIGNVIREYHRTGYIWEQYHDKTGHGQGCRPFTGWSALTVLMMGETY</sequence>
<evidence type="ECO:0000256" key="5">
    <source>
        <dbReference type="ARBA" id="ARBA00022801"/>
    </source>
</evidence>
<dbReference type="Pfam" id="PF03200">
    <property type="entry name" value="Glyco_hydro_63"/>
    <property type="match status" value="1"/>
</dbReference>
<dbReference type="EMBL" id="VCGU01000003">
    <property type="protein sequence ID" value="TRY78619.1"/>
    <property type="molecule type" value="Genomic_DNA"/>
</dbReference>
<dbReference type="Gene3D" id="1.50.10.10">
    <property type="match status" value="1"/>
</dbReference>
<evidence type="ECO:0000256" key="10">
    <source>
        <dbReference type="ARBA" id="ARBA00023180"/>
    </source>
</evidence>
<evidence type="ECO:0000256" key="6">
    <source>
        <dbReference type="ARBA" id="ARBA00022824"/>
    </source>
</evidence>
<dbReference type="InterPro" id="IPR008928">
    <property type="entry name" value="6-hairpin_glycosidase_sf"/>
</dbReference>
<evidence type="ECO:0000256" key="8">
    <source>
        <dbReference type="ARBA" id="ARBA00022989"/>
    </source>
</evidence>
<dbReference type="InterPro" id="IPR031335">
    <property type="entry name" value="Glyco_hydro_63_C"/>
</dbReference>
<keyword evidence="11 13" id="KW-0326">Glycosidase</keyword>
<dbReference type="Gene3D" id="2.70.98.110">
    <property type="entry name" value="Glycosyl hydrolase family 63, N-terminal domain"/>
    <property type="match status" value="1"/>
</dbReference>
<dbReference type="FunFam" id="1.50.10.10:FF:000009">
    <property type="entry name" value="mannosyl-oligosaccharide glucosidase"/>
    <property type="match status" value="1"/>
</dbReference>
<evidence type="ECO:0000256" key="1">
    <source>
        <dbReference type="ARBA" id="ARBA00004648"/>
    </source>
</evidence>
<feature type="domain" description="Glycosyl hydrolase family 63 N-terminal" evidence="16">
    <location>
        <begin position="90"/>
        <end position="253"/>
    </location>
</feature>
<evidence type="ECO:0000256" key="14">
    <source>
        <dbReference type="SAM" id="MobiDB-lite"/>
    </source>
</evidence>
<dbReference type="OMA" id="FNWYNTT"/>
<dbReference type="PANTHER" id="PTHR10412:SF11">
    <property type="entry name" value="MANNOSYL-OLIGOSACCHARIDE GLUCOSIDASE"/>
    <property type="match status" value="1"/>
</dbReference>
<evidence type="ECO:0000256" key="7">
    <source>
        <dbReference type="ARBA" id="ARBA00022968"/>
    </source>
</evidence>
<accession>A0A553PLR1</accession>
<proteinExistence type="inferred from homology"/>
<name>A0A553PLR1_TIGCA</name>
<comment type="subcellular location">
    <subcellularLocation>
        <location evidence="1 13">Endoplasmic reticulum membrane</location>
        <topology evidence="1 13">Single-pass type II membrane protein</topology>
    </subcellularLocation>
</comment>
<dbReference type="GO" id="GO:0004573">
    <property type="term" value="F:Glc3Man9GlcNAc2 oligosaccharide glucosidase activity"/>
    <property type="evidence" value="ECO:0007669"/>
    <property type="project" value="UniProtKB-UniRule"/>
</dbReference>
<protein>
    <recommendedName>
        <fullName evidence="12 13">Mannosyl-oligosaccharide glucosidase</fullName>
        <ecNumber evidence="12 13">3.2.1.106</ecNumber>
    </recommendedName>
</protein>
<keyword evidence="5 13" id="KW-0378">Hydrolase</keyword>
<dbReference type="GO" id="GO:0009311">
    <property type="term" value="P:oligosaccharide metabolic process"/>
    <property type="evidence" value="ECO:0007669"/>
    <property type="project" value="UniProtKB-UniRule"/>
</dbReference>
<keyword evidence="6 13" id="KW-0256">Endoplasmic reticulum</keyword>
<evidence type="ECO:0000256" key="3">
    <source>
        <dbReference type="ARBA" id="ARBA00010833"/>
    </source>
</evidence>
<dbReference type="PANTHER" id="PTHR10412">
    <property type="entry name" value="MANNOSYL-OLIGOSACCHARIDE GLUCOSIDASE"/>
    <property type="match status" value="1"/>
</dbReference>
<comment type="similarity">
    <text evidence="3 13">Belongs to the glycosyl hydrolase 63 family.</text>
</comment>
<keyword evidence="4 13" id="KW-0812">Transmembrane</keyword>
<keyword evidence="8 13" id="KW-1133">Transmembrane helix</keyword>
<evidence type="ECO:0000259" key="15">
    <source>
        <dbReference type="Pfam" id="PF03200"/>
    </source>
</evidence>
<dbReference type="InterPro" id="IPR038518">
    <property type="entry name" value="Glyco_hydro_63N_sf"/>
</dbReference>
<evidence type="ECO:0000256" key="4">
    <source>
        <dbReference type="ARBA" id="ARBA00022692"/>
    </source>
</evidence>
<reference evidence="17 18" key="1">
    <citation type="journal article" date="2018" name="Nat. Ecol. Evol.">
        <title>Genomic signatures of mitonuclear coevolution across populations of Tigriopus californicus.</title>
        <authorList>
            <person name="Barreto F.S."/>
            <person name="Watson E.T."/>
            <person name="Lima T.G."/>
            <person name="Willett C.S."/>
            <person name="Edmands S."/>
            <person name="Li W."/>
            <person name="Burton R.S."/>
        </authorList>
    </citation>
    <scope>NUCLEOTIDE SEQUENCE [LARGE SCALE GENOMIC DNA]</scope>
    <source>
        <strain evidence="17 18">San Diego</strain>
    </source>
</reference>
<comment type="pathway">
    <text evidence="2">Glycan metabolism; N-glycan degradation.</text>
</comment>
<keyword evidence="9 13" id="KW-0472">Membrane</keyword>
<evidence type="ECO:0000256" key="9">
    <source>
        <dbReference type="ARBA" id="ARBA00023136"/>
    </source>
</evidence>
<evidence type="ECO:0000313" key="17">
    <source>
        <dbReference type="EMBL" id="TRY78619.1"/>
    </source>
</evidence>
<feature type="transmembrane region" description="Helical" evidence="13">
    <location>
        <begin position="43"/>
        <end position="61"/>
    </location>
</feature>
<dbReference type="GO" id="GO:0005789">
    <property type="term" value="C:endoplasmic reticulum membrane"/>
    <property type="evidence" value="ECO:0007669"/>
    <property type="project" value="UniProtKB-SubCell"/>
</dbReference>